<keyword evidence="10" id="KW-0406">Ion transport</keyword>
<evidence type="ECO:0000256" key="14">
    <source>
        <dbReference type="SAM" id="SignalP"/>
    </source>
</evidence>
<evidence type="ECO:0000256" key="8">
    <source>
        <dbReference type="ARBA" id="ARBA00022692"/>
    </source>
</evidence>
<evidence type="ECO:0000313" key="16">
    <source>
        <dbReference type="EMBL" id="AKO33080.1"/>
    </source>
</evidence>
<evidence type="ECO:0000256" key="5">
    <source>
        <dbReference type="ARBA" id="ARBA00016184"/>
    </source>
</evidence>
<evidence type="ECO:0000259" key="15">
    <source>
        <dbReference type="Pfam" id="PF13609"/>
    </source>
</evidence>
<evidence type="ECO:0000256" key="7">
    <source>
        <dbReference type="ARBA" id="ARBA00022452"/>
    </source>
</evidence>
<dbReference type="PANTHER" id="PTHR34501">
    <property type="entry name" value="PROTEIN YDDL-RELATED"/>
    <property type="match status" value="1"/>
</dbReference>
<keyword evidence="13" id="KW-0998">Cell outer membrane</keyword>
<comment type="subcellular location">
    <subcellularLocation>
        <location evidence="2">Cell outer membrane</location>
        <topology evidence="2">Multi-pass membrane protein</topology>
    </subcellularLocation>
</comment>
<dbReference type="Pfam" id="PF13609">
    <property type="entry name" value="Porin_4"/>
    <property type="match status" value="1"/>
</dbReference>
<comment type="subunit">
    <text evidence="4">Homotrimer.</text>
</comment>
<dbReference type="OMA" id="VGLRVYF"/>
<dbReference type="PANTHER" id="PTHR34501:SF2">
    <property type="entry name" value="OUTER MEMBRANE PORIN F-RELATED"/>
    <property type="match status" value="1"/>
</dbReference>
<evidence type="ECO:0000256" key="12">
    <source>
        <dbReference type="ARBA" id="ARBA00023136"/>
    </source>
</evidence>
<organism evidence="16 17">
    <name type="scientific">Haemophilus ducreyi</name>
    <dbReference type="NCBI Taxonomy" id="730"/>
    <lineage>
        <taxon>Bacteria</taxon>
        <taxon>Pseudomonadati</taxon>
        <taxon>Pseudomonadota</taxon>
        <taxon>Gammaproteobacteria</taxon>
        <taxon>Pasteurellales</taxon>
        <taxon>Pasteurellaceae</taxon>
        <taxon>Haemophilus</taxon>
    </lineage>
</organism>
<dbReference type="GO" id="GO:0046930">
    <property type="term" value="C:pore complex"/>
    <property type="evidence" value="ECO:0007669"/>
    <property type="project" value="UniProtKB-KW"/>
</dbReference>
<dbReference type="GO" id="GO:0006811">
    <property type="term" value="P:monoatomic ion transport"/>
    <property type="evidence" value="ECO:0007669"/>
    <property type="project" value="UniProtKB-KW"/>
</dbReference>
<evidence type="ECO:0000256" key="1">
    <source>
        <dbReference type="ARBA" id="ARBA00003674"/>
    </source>
</evidence>
<keyword evidence="12" id="KW-0472">Membrane</keyword>
<accession>A0AAC8UE52</accession>
<dbReference type="AlphaFoldDB" id="A0AAC8UE52"/>
<protein>
    <recommendedName>
        <fullName evidence="5">Outer membrane protein P2</fullName>
    </recommendedName>
</protein>
<sequence length="424" mass="48035">MKKTLVALMVATFSISASAAVVYEADGTKIEFDGSLRLLAEKDKITTESKETEIKKNTSKYYINARGSHAETYRETLTTSYHDKKNKEMKKNYRNSGSRLGITATQDLDDGFYAFGRLEVRADKTNNENQFGRLYIKRAFAGLGQKDVGQLTFGRQLTIVDDSYQTDSYEFGIVPSYIASDGNSVIRYDYTGVDGLVFSANYNLSEKQNAKGEALDYKLKNAYGVGFTYQANLKNNKAFYLNTAYGRSNYDNTDKTQAQTKSTKAKHYRDGYQMALGYKIGNFKLVSDFGYAKKSRNEERIVKTTSLYAAPGLQYQFTNSARLYGNYLWENSHMDGIWSAKSKSKGFLLGIDYKPHKNILLFVEGKMLQTKINYNNNITKIHIKEVFDSKRIPRKLESIDDIQLEAHSSAKTEKSIGIGVRVSW</sequence>
<gene>
    <name evidence="16" type="ORF">RZ57_05730</name>
</gene>
<evidence type="ECO:0000256" key="2">
    <source>
        <dbReference type="ARBA" id="ARBA00004571"/>
    </source>
</evidence>
<comment type="function">
    <text evidence="1">Forms pores that allow passive diffusion of small molecules across the outer membrane.</text>
</comment>
<dbReference type="EMBL" id="CP011219">
    <property type="protein sequence ID" value="AKO33080.1"/>
    <property type="molecule type" value="Genomic_DNA"/>
</dbReference>
<dbReference type="Proteomes" id="UP000060132">
    <property type="component" value="Chromosome"/>
</dbReference>
<dbReference type="SUPFAM" id="SSF56935">
    <property type="entry name" value="Porins"/>
    <property type="match status" value="1"/>
</dbReference>
<evidence type="ECO:0000256" key="9">
    <source>
        <dbReference type="ARBA" id="ARBA00022729"/>
    </source>
</evidence>
<dbReference type="InterPro" id="IPR033900">
    <property type="entry name" value="Gram_neg_porin_domain"/>
</dbReference>
<keyword evidence="7" id="KW-1134">Transmembrane beta strand</keyword>
<keyword evidence="11" id="KW-0626">Porin</keyword>
<keyword evidence="9 14" id="KW-0732">Signal</keyword>
<dbReference type="CDD" id="cd00342">
    <property type="entry name" value="gram_neg_porins"/>
    <property type="match status" value="1"/>
</dbReference>
<evidence type="ECO:0000256" key="6">
    <source>
        <dbReference type="ARBA" id="ARBA00022448"/>
    </source>
</evidence>
<proteinExistence type="inferred from homology"/>
<evidence type="ECO:0000256" key="11">
    <source>
        <dbReference type="ARBA" id="ARBA00023114"/>
    </source>
</evidence>
<evidence type="ECO:0000256" key="13">
    <source>
        <dbReference type="ARBA" id="ARBA00023237"/>
    </source>
</evidence>
<feature type="domain" description="Porin" evidence="15">
    <location>
        <begin position="9"/>
        <end position="371"/>
    </location>
</feature>
<reference evidence="16 17" key="1">
    <citation type="journal article" date="2015" name="PLoS Negl. Trop. Dis.">
        <title>Haemophilus ducreyi Cutaneous Ulcer Strains Are Nearly Identical to Class I Genital Ulcer Strains.</title>
        <authorList>
            <person name="Gangaiah D."/>
            <person name="Webb K.M."/>
            <person name="Humphreys T.L."/>
            <person name="Fortney K.R."/>
            <person name="Toh E."/>
            <person name="Tai A."/>
            <person name="Katz S.S."/>
            <person name="Pillay A."/>
            <person name="Chen C.Y."/>
            <person name="Roberts S.A."/>
            <person name="Munson R.S.Jr."/>
            <person name="Spinola S.M."/>
        </authorList>
    </citation>
    <scope>NUCLEOTIDE SEQUENCE [LARGE SCALE GENOMIC DNA]</scope>
    <source>
        <strain evidence="17">CLU2</strain>
    </source>
</reference>
<dbReference type="Gene3D" id="2.40.160.10">
    <property type="entry name" value="Porin"/>
    <property type="match status" value="1"/>
</dbReference>
<dbReference type="GO" id="GO:0015288">
    <property type="term" value="F:porin activity"/>
    <property type="evidence" value="ECO:0007669"/>
    <property type="project" value="UniProtKB-KW"/>
</dbReference>
<dbReference type="InterPro" id="IPR050298">
    <property type="entry name" value="Gram-neg_bact_OMP"/>
</dbReference>
<keyword evidence="6" id="KW-0813">Transport</keyword>
<feature type="signal peptide" evidence="14">
    <location>
        <begin position="1"/>
        <end position="19"/>
    </location>
</feature>
<evidence type="ECO:0000256" key="10">
    <source>
        <dbReference type="ARBA" id="ARBA00023065"/>
    </source>
</evidence>
<evidence type="ECO:0000256" key="3">
    <source>
        <dbReference type="ARBA" id="ARBA00007539"/>
    </source>
</evidence>
<evidence type="ECO:0000313" key="17">
    <source>
        <dbReference type="Proteomes" id="UP000060132"/>
    </source>
</evidence>
<feature type="chain" id="PRO_5042158250" description="Outer membrane protein P2" evidence="14">
    <location>
        <begin position="20"/>
        <end position="424"/>
    </location>
</feature>
<evidence type="ECO:0000256" key="4">
    <source>
        <dbReference type="ARBA" id="ARBA00011233"/>
    </source>
</evidence>
<comment type="similarity">
    <text evidence="3">Belongs to the Gram-negative porin family.</text>
</comment>
<name>A0AAC8UE52_HAEDC</name>
<dbReference type="InterPro" id="IPR023614">
    <property type="entry name" value="Porin_dom_sf"/>
</dbReference>
<dbReference type="GO" id="GO:0009279">
    <property type="term" value="C:cell outer membrane"/>
    <property type="evidence" value="ECO:0007669"/>
    <property type="project" value="UniProtKB-SubCell"/>
</dbReference>
<keyword evidence="8" id="KW-0812">Transmembrane</keyword>